<dbReference type="InterPro" id="IPR058922">
    <property type="entry name" value="WHD_DRP"/>
</dbReference>
<evidence type="ECO:0000256" key="10">
    <source>
        <dbReference type="ARBA" id="ARBA00022821"/>
    </source>
</evidence>
<feature type="transmembrane region" description="Helical" evidence="14">
    <location>
        <begin position="21"/>
        <end position="41"/>
    </location>
</feature>
<keyword evidence="10" id="KW-0611">Plant defense</keyword>
<keyword evidence="12" id="KW-0175">Coiled coil</keyword>
<dbReference type="SUPFAM" id="SSF52047">
    <property type="entry name" value="RNI-like"/>
    <property type="match status" value="1"/>
</dbReference>
<dbReference type="AlphaFoldDB" id="A0A9J5ZDW4"/>
<evidence type="ECO:0000256" key="13">
    <source>
        <dbReference type="ARBA" id="ARBA00023136"/>
    </source>
</evidence>
<feature type="non-terminal residue" evidence="17">
    <location>
        <position position="678"/>
    </location>
</feature>
<reference evidence="17 18" key="1">
    <citation type="submission" date="2020-09" db="EMBL/GenBank/DDBJ databases">
        <title>De no assembly of potato wild relative species, Solanum commersonii.</title>
        <authorList>
            <person name="Cho K."/>
        </authorList>
    </citation>
    <scope>NUCLEOTIDE SEQUENCE [LARGE SCALE GENOMIC DNA]</scope>
    <source>
        <strain evidence="17">LZ3.2</strain>
        <tissue evidence="17">Leaf</tissue>
    </source>
</reference>
<dbReference type="GO" id="GO:0005737">
    <property type="term" value="C:cytoplasm"/>
    <property type="evidence" value="ECO:0007669"/>
    <property type="project" value="UniProtKB-SubCell"/>
</dbReference>
<keyword evidence="9" id="KW-0547">Nucleotide-binding</keyword>
<keyword evidence="13 14" id="KW-0472">Membrane</keyword>
<evidence type="ECO:0000256" key="3">
    <source>
        <dbReference type="ARBA" id="ARBA00004496"/>
    </source>
</evidence>
<dbReference type="Gene3D" id="1.20.5.4130">
    <property type="match status" value="1"/>
</dbReference>
<evidence type="ECO:0000256" key="6">
    <source>
        <dbReference type="ARBA" id="ARBA00022614"/>
    </source>
</evidence>
<dbReference type="Gene3D" id="1.10.10.10">
    <property type="entry name" value="Winged helix-like DNA-binding domain superfamily/Winged helix DNA-binding domain"/>
    <property type="match status" value="1"/>
</dbReference>
<name>A0A9J5ZDW4_SOLCO</name>
<evidence type="ECO:0008006" key="19">
    <source>
        <dbReference type="Google" id="ProtNLM"/>
    </source>
</evidence>
<comment type="similarity">
    <text evidence="4">Belongs to the disease resistance NB-LRR family.</text>
</comment>
<evidence type="ECO:0000256" key="12">
    <source>
        <dbReference type="ARBA" id="ARBA00023054"/>
    </source>
</evidence>
<dbReference type="OrthoDB" id="3027644at2759"/>
<keyword evidence="6" id="KW-0433">Leucine-rich repeat</keyword>
<dbReference type="InterPro" id="IPR002182">
    <property type="entry name" value="NB-ARC"/>
</dbReference>
<protein>
    <recommendedName>
        <fullName evidence="19">NB-ARC domain-containing protein</fullName>
    </recommendedName>
</protein>
<evidence type="ECO:0000313" key="17">
    <source>
        <dbReference type="EMBL" id="KAG5611049.1"/>
    </source>
</evidence>
<evidence type="ECO:0000313" key="18">
    <source>
        <dbReference type="Proteomes" id="UP000824120"/>
    </source>
</evidence>
<evidence type="ECO:0000256" key="14">
    <source>
        <dbReference type="SAM" id="Phobius"/>
    </source>
</evidence>
<dbReference type="PANTHER" id="PTHR23155">
    <property type="entry name" value="DISEASE RESISTANCE PROTEIN RP"/>
    <property type="match status" value="1"/>
</dbReference>
<dbReference type="Gene3D" id="3.40.50.300">
    <property type="entry name" value="P-loop containing nucleotide triphosphate hydrolases"/>
    <property type="match status" value="1"/>
</dbReference>
<dbReference type="InterPro" id="IPR032675">
    <property type="entry name" value="LRR_dom_sf"/>
</dbReference>
<dbReference type="GO" id="GO:0009626">
    <property type="term" value="P:plant-type hypersensitive response"/>
    <property type="evidence" value="ECO:0007669"/>
    <property type="project" value="UniProtKB-KW"/>
</dbReference>
<dbReference type="InterPro" id="IPR027417">
    <property type="entry name" value="P-loop_NTPase"/>
</dbReference>
<proteinExistence type="inferred from homology"/>
<evidence type="ECO:0000256" key="7">
    <source>
        <dbReference type="ARBA" id="ARBA00022667"/>
    </source>
</evidence>
<dbReference type="Gene3D" id="3.80.10.10">
    <property type="entry name" value="Ribonuclease Inhibitor"/>
    <property type="match status" value="1"/>
</dbReference>
<dbReference type="CDD" id="cd14798">
    <property type="entry name" value="RX-CC_like"/>
    <property type="match status" value="1"/>
</dbReference>
<evidence type="ECO:0000256" key="1">
    <source>
        <dbReference type="ARBA" id="ARBA00002074"/>
    </source>
</evidence>
<evidence type="ECO:0000256" key="9">
    <source>
        <dbReference type="ARBA" id="ARBA00022741"/>
    </source>
</evidence>
<comment type="function">
    <text evidence="1">Confers resistance to late blight (Phytophthora infestans) races carrying the avirulence gene Avr1. Resistance proteins guard the plant against pathogens that contain an appropriate avirulence protein via an indirect interaction with this avirulence protein. That triggers a defense system including the hypersensitive response, which restricts the pathogen growth.</text>
</comment>
<keyword evidence="18" id="KW-1185">Reference proteome</keyword>
<dbReference type="SUPFAM" id="SSF52540">
    <property type="entry name" value="P-loop containing nucleoside triphosphate hydrolases"/>
    <property type="match status" value="1"/>
</dbReference>
<evidence type="ECO:0000256" key="11">
    <source>
        <dbReference type="ARBA" id="ARBA00022840"/>
    </source>
</evidence>
<dbReference type="InterPro" id="IPR036388">
    <property type="entry name" value="WH-like_DNA-bd_sf"/>
</dbReference>
<dbReference type="Proteomes" id="UP000824120">
    <property type="component" value="Chromosome 4"/>
</dbReference>
<dbReference type="FunFam" id="1.10.10.10:FF:000322">
    <property type="entry name" value="Probable disease resistance protein At1g63360"/>
    <property type="match status" value="1"/>
</dbReference>
<organism evidence="17 18">
    <name type="scientific">Solanum commersonii</name>
    <name type="common">Commerson's wild potato</name>
    <name type="synonym">Commerson's nightshade</name>
    <dbReference type="NCBI Taxonomy" id="4109"/>
    <lineage>
        <taxon>Eukaryota</taxon>
        <taxon>Viridiplantae</taxon>
        <taxon>Streptophyta</taxon>
        <taxon>Embryophyta</taxon>
        <taxon>Tracheophyta</taxon>
        <taxon>Spermatophyta</taxon>
        <taxon>Magnoliopsida</taxon>
        <taxon>eudicotyledons</taxon>
        <taxon>Gunneridae</taxon>
        <taxon>Pentapetalae</taxon>
        <taxon>asterids</taxon>
        <taxon>lamiids</taxon>
        <taxon>Solanales</taxon>
        <taxon>Solanaceae</taxon>
        <taxon>Solanoideae</taxon>
        <taxon>Solaneae</taxon>
        <taxon>Solanum</taxon>
    </lineage>
</organism>
<evidence type="ECO:0000259" key="15">
    <source>
        <dbReference type="Pfam" id="PF00931"/>
    </source>
</evidence>
<dbReference type="PANTHER" id="PTHR23155:SF1152">
    <property type="entry name" value="AAA+ ATPASE DOMAIN-CONTAINING PROTEIN"/>
    <property type="match status" value="1"/>
</dbReference>
<keyword evidence="14" id="KW-1133">Transmembrane helix</keyword>
<evidence type="ECO:0000259" key="16">
    <source>
        <dbReference type="Pfam" id="PF23559"/>
    </source>
</evidence>
<evidence type="ECO:0000256" key="8">
    <source>
        <dbReference type="ARBA" id="ARBA00022737"/>
    </source>
</evidence>
<dbReference type="Pfam" id="PF00931">
    <property type="entry name" value="NB-ARC"/>
    <property type="match status" value="1"/>
</dbReference>
<dbReference type="GO" id="GO:0016020">
    <property type="term" value="C:membrane"/>
    <property type="evidence" value="ECO:0007669"/>
    <property type="project" value="UniProtKB-SubCell"/>
</dbReference>
<keyword evidence="5" id="KW-0963">Cytoplasm</keyword>
<dbReference type="Pfam" id="PF23559">
    <property type="entry name" value="WHD_DRP"/>
    <property type="match status" value="1"/>
</dbReference>
<feature type="domain" description="NB-ARC" evidence="15">
    <location>
        <begin position="191"/>
        <end position="299"/>
    </location>
</feature>
<evidence type="ECO:0000256" key="5">
    <source>
        <dbReference type="ARBA" id="ARBA00022490"/>
    </source>
</evidence>
<keyword evidence="8" id="KW-0677">Repeat</keyword>
<feature type="domain" description="Disease resistance protein winged helix" evidence="16">
    <location>
        <begin position="393"/>
        <end position="462"/>
    </location>
</feature>
<comment type="subcellular location">
    <subcellularLocation>
        <location evidence="3">Cytoplasm</location>
    </subcellularLocation>
    <subcellularLocation>
        <location evidence="2">Membrane</location>
        <topology evidence="2">Peripheral membrane protein</topology>
    </subcellularLocation>
</comment>
<dbReference type="GO" id="GO:0005524">
    <property type="term" value="F:ATP binding"/>
    <property type="evidence" value="ECO:0007669"/>
    <property type="project" value="UniProtKB-KW"/>
</dbReference>
<keyword evidence="11" id="KW-0067">ATP-binding</keyword>
<evidence type="ECO:0000256" key="2">
    <source>
        <dbReference type="ARBA" id="ARBA00004170"/>
    </source>
</evidence>
<dbReference type="EMBL" id="JACXVP010000004">
    <property type="protein sequence ID" value="KAG5611049.1"/>
    <property type="molecule type" value="Genomic_DNA"/>
</dbReference>
<evidence type="ECO:0000256" key="4">
    <source>
        <dbReference type="ARBA" id="ARBA00008894"/>
    </source>
</evidence>
<gene>
    <name evidence="17" type="ORF">H5410_022330</name>
</gene>
<keyword evidence="14" id="KW-0812">Transmembrane</keyword>
<keyword evidence="7" id="KW-0381">Hypersensitive response</keyword>
<dbReference type="InterPro" id="IPR038005">
    <property type="entry name" value="RX-like_CC"/>
</dbReference>
<accession>A0A9J5ZDW4</accession>
<dbReference type="InterPro" id="IPR044974">
    <property type="entry name" value="Disease_R_plants"/>
</dbReference>
<sequence length="678" mass="78374">MFAKSFVYVSLVSECCSSRSLSFISSILISALIPFFGYYVAISSLNYTLYQLLKPNQSLVCQCCTQQHIQYVYRTLSDLQDFLEDKTKEAKDIVTLKVIEKKITSVVYKAEDRVDTSLRRIILAIREDKQDKACKSFYKELLKVEEQIYFLNKEVMLIEFNNHGNKSPELETTSFSAEKDRVEENTIIGMEDDFNTILDRLISQIDELTVIPIFGIGGIGKTTVARKVYDNSYIRSRFDKHAWVIVFNEYNKRQMLLELVYSITRSNQDMMSNDQLMVNVFRGLKGRRKSFLSLADSWNLFTEKLFKKDHCPPHLEEIGKHIVQQCRGLPLSVVVVAELVGKMDPTHDNWNKVEENLNSFFGTVSEQCQSILSLSYCYLPQHLRACFLYMGGFPQDREINVSKLIRLWIAKQYIKAIRNKRLEVVAEEYLEELIDRSLVLTGKQRANGRMKTCKIHDLLRQLCLSEAYIENVVHVMNRNVLMSMEGIDDPRRVIVLSKHEEKHVYRTRHNSGRTTMTRTFISMPSSGLYFPKGIYFCVSHLKLIKKLEALIIGAGANIDLMSFSMDNFPPNLKKLTLSFACIPWEVMDLLADLPNLEIVEADLKRWEAHSDNFPMLEQLILHRFHVLQEIPDSIGEIMTLKFIKIKNCGPTVVTSANKIQQDQESWGNYDLQVQITPK</sequence>
<dbReference type="GO" id="GO:0043531">
    <property type="term" value="F:ADP binding"/>
    <property type="evidence" value="ECO:0007669"/>
    <property type="project" value="InterPro"/>
</dbReference>
<comment type="caution">
    <text evidence="17">The sequence shown here is derived from an EMBL/GenBank/DDBJ whole genome shotgun (WGS) entry which is preliminary data.</text>
</comment>